<dbReference type="InterPro" id="IPR002491">
    <property type="entry name" value="ABC_transptr_periplasmic_BD"/>
</dbReference>
<organism evidence="7 8">
    <name type="scientific">Paenibacillus turicensis</name>
    <dbReference type="NCBI Taxonomy" id="160487"/>
    <lineage>
        <taxon>Bacteria</taxon>
        <taxon>Bacillati</taxon>
        <taxon>Bacillota</taxon>
        <taxon>Bacilli</taxon>
        <taxon>Bacillales</taxon>
        <taxon>Paenibacillaceae</taxon>
        <taxon>Paenibacillus</taxon>
    </lineage>
</organism>
<evidence type="ECO:0000256" key="5">
    <source>
        <dbReference type="SAM" id="MobiDB-lite"/>
    </source>
</evidence>
<evidence type="ECO:0000313" key="7">
    <source>
        <dbReference type="EMBL" id="MBP1905780.1"/>
    </source>
</evidence>
<gene>
    <name evidence="7" type="ORF">J2Z32_002428</name>
</gene>
<dbReference type="PANTHER" id="PTHR30532:SF21">
    <property type="entry name" value="SIDEROPHORE-BINDING LIPOPROTEIN YFIY-RELATED"/>
    <property type="match status" value="1"/>
</dbReference>
<evidence type="ECO:0000256" key="4">
    <source>
        <dbReference type="ARBA" id="ARBA00022729"/>
    </source>
</evidence>
<evidence type="ECO:0000259" key="6">
    <source>
        <dbReference type="PROSITE" id="PS50983"/>
    </source>
</evidence>
<feature type="compositionally biased region" description="Polar residues" evidence="5">
    <location>
        <begin position="57"/>
        <end position="67"/>
    </location>
</feature>
<name>A0ABS4FT74_9BACL</name>
<dbReference type="SUPFAM" id="SSF53807">
    <property type="entry name" value="Helical backbone' metal receptor"/>
    <property type="match status" value="1"/>
</dbReference>
<keyword evidence="4" id="KW-0732">Signal</keyword>
<evidence type="ECO:0000313" key="8">
    <source>
        <dbReference type="Proteomes" id="UP001519272"/>
    </source>
</evidence>
<sequence length="348" mass="38167">MQKMIKKQGAEGKGYTAHKSRLLMGWMLALVLVLTACGAGAGTNANKGTQQPEADPSKTNSTTQTDSAFPVTIKHMKGEYTLTEKPKVIAVLDVKFVDQLVALGEQPAGSVVSGTKDETFPEYLKDKLVDVKVLGSRDEPNLEAIVALNPDLIIMTDFQEKIYDSVSKIADTIVLDFYEDWRDTAVTMGKITGKTTEAEALVKNYEDKIVGLRSKLSAELGDDTVSLIRPRKEGIRVHGPDHRTGGILYKDLGLKAPKFVTDIKEDTSVEVTMEKVPDIGADRYFLLSDAMFATETEQLTSSPIWQSIDAVKNNRVYNVDTQLWIAYYGPIAVNMIVDQAAEALLGSN</sequence>
<evidence type="ECO:0000256" key="3">
    <source>
        <dbReference type="ARBA" id="ARBA00022448"/>
    </source>
</evidence>
<dbReference type="RefSeq" id="WP_210089396.1">
    <property type="nucleotide sequence ID" value="NZ_JAGGKG010000010.1"/>
</dbReference>
<keyword evidence="3" id="KW-0813">Transport</keyword>
<evidence type="ECO:0000256" key="2">
    <source>
        <dbReference type="ARBA" id="ARBA00008814"/>
    </source>
</evidence>
<feature type="domain" description="Fe/B12 periplasmic-binding" evidence="6">
    <location>
        <begin position="88"/>
        <end position="348"/>
    </location>
</feature>
<comment type="similarity">
    <text evidence="2">Belongs to the bacterial solute-binding protein 8 family.</text>
</comment>
<protein>
    <submittedName>
        <fullName evidence="7">Iron complex transport system substrate-binding protein</fullName>
    </submittedName>
</protein>
<dbReference type="PROSITE" id="PS50983">
    <property type="entry name" value="FE_B12_PBP"/>
    <property type="match status" value="1"/>
</dbReference>
<dbReference type="CDD" id="cd01146">
    <property type="entry name" value="FhuD"/>
    <property type="match status" value="1"/>
</dbReference>
<proteinExistence type="inferred from homology"/>
<comment type="subcellular location">
    <subcellularLocation>
        <location evidence="1">Cell envelope</location>
    </subcellularLocation>
</comment>
<reference evidence="7 8" key="1">
    <citation type="submission" date="2021-03" db="EMBL/GenBank/DDBJ databases">
        <title>Genomic Encyclopedia of Type Strains, Phase IV (KMG-IV): sequencing the most valuable type-strain genomes for metagenomic binning, comparative biology and taxonomic classification.</title>
        <authorList>
            <person name="Goeker M."/>
        </authorList>
    </citation>
    <scope>NUCLEOTIDE SEQUENCE [LARGE SCALE GENOMIC DNA]</scope>
    <source>
        <strain evidence="7 8">DSM 14349</strain>
    </source>
</reference>
<evidence type="ECO:0000256" key="1">
    <source>
        <dbReference type="ARBA" id="ARBA00004196"/>
    </source>
</evidence>
<dbReference type="PANTHER" id="PTHR30532">
    <property type="entry name" value="IRON III DICITRATE-BINDING PERIPLASMIC PROTEIN"/>
    <property type="match status" value="1"/>
</dbReference>
<dbReference type="EMBL" id="JAGGKG010000010">
    <property type="protein sequence ID" value="MBP1905780.1"/>
    <property type="molecule type" value="Genomic_DNA"/>
</dbReference>
<dbReference type="Pfam" id="PF01497">
    <property type="entry name" value="Peripla_BP_2"/>
    <property type="match status" value="1"/>
</dbReference>
<keyword evidence="8" id="KW-1185">Reference proteome</keyword>
<dbReference type="Proteomes" id="UP001519272">
    <property type="component" value="Unassembled WGS sequence"/>
</dbReference>
<comment type="caution">
    <text evidence="7">The sequence shown here is derived from an EMBL/GenBank/DDBJ whole genome shotgun (WGS) entry which is preliminary data.</text>
</comment>
<dbReference type="InterPro" id="IPR051313">
    <property type="entry name" value="Bact_iron-sidero_bind"/>
</dbReference>
<accession>A0ABS4FT74</accession>
<feature type="region of interest" description="Disordered" evidence="5">
    <location>
        <begin position="44"/>
        <end position="67"/>
    </location>
</feature>
<dbReference type="Gene3D" id="3.40.50.1980">
    <property type="entry name" value="Nitrogenase molybdenum iron protein domain"/>
    <property type="match status" value="2"/>
</dbReference>